<dbReference type="RefSeq" id="XP_002488067.1">
    <property type="nucleotide sequence ID" value="XM_002488022.1"/>
</dbReference>
<dbReference type="OrthoDB" id="331544at2759"/>
<dbReference type="InParanoid" id="B8MTK7"/>
<evidence type="ECO:0000313" key="2">
    <source>
        <dbReference type="Proteomes" id="UP000001745"/>
    </source>
</evidence>
<evidence type="ECO:0000313" key="1">
    <source>
        <dbReference type="EMBL" id="EED12413.1"/>
    </source>
</evidence>
<gene>
    <name evidence="1" type="ORF">TSTA_004590</name>
</gene>
<dbReference type="EMBL" id="EQ962660">
    <property type="protein sequence ID" value="EED12413.1"/>
    <property type="molecule type" value="Genomic_DNA"/>
</dbReference>
<organism evidence="1 2">
    <name type="scientific">Talaromyces stipitatus (strain ATCC 10500 / CBS 375.48 / QM 6759 / NRRL 1006)</name>
    <name type="common">Penicillium stipitatum</name>
    <dbReference type="NCBI Taxonomy" id="441959"/>
    <lineage>
        <taxon>Eukaryota</taxon>
        <taxon>Fungi</taxon>
        <taxon>Dikarya</taxon>
        <taxon>Ascomycota</taxon>
        <taxon>Pezizomycotina</taxon>
        <taxon>Eurotiomycetes</taxon>
        <taxon>Eurotiomycetidae</taxon>
        <taxon>Eurotiales</taxon>
        <taxon>Trichocomaceae</taxon>
        <taxon>Talaromyces</taxon>
        <taxon>Talaromyces sect. Talaromyces</taxon>
    </lineage>
</organism>
<reference evidence="2" key="1">
    <citation type="journal article" date="2015" name="Genome Announc.">
        <title>Genome sequence of the AIDS-associated pathogen Penicillium marneffei (ATCC18224) and its near taxonomic relative Talaromyces stipitatus (ATCC10500).</title>
        <authorList>
            <person name="Nierman W.C."/>
            <person name="Fedorova-Abrams N.D."/>
            <person name="Andrianopoulos A."/>
        </authorList>
    </citation>
    <scope>NUCLEOTIDE SEQUENCE [LARGE SCALE GENOMIC DNA]</scope>
    <source>
        <strain evidence="2">ATCC 10500 / CBS 375.48 / QM 6759 / NRRL 1006</strain>
    </source>
</reference>
<dbReference type="STRING" id="441959.B8MTK7"/>
<keyword evidence="2" id="KW-1185">Reference proteome</keyword>
<dbReference type="PhylomeDB" id="B8MTK7"/>
<accession>B8MTK7</accession>
<proteinExistence type="predicted"/>
<dbReference type="GeneID" id="8104443"/>
<sequence>MTNLVTNSILPHQAEGQLSSNGITAFESLSDVHSIFQIINAIVSNQSYGSKATNTEDWINRVPGRGFIDPSTGMDFPSLQKLGWTQSISLDDGIKRTVGWYKENGMTWWGDLQKILNI</sequence>
<dbReference type="InterPro" id="IPR036291">
    <property type="entry name" value="NAD(P)-bd_dom_sf"/>
</dbReference>
<dbReference type="Gene3D" id="3.90.25.10">
    <property type="entry name" value="UDP-galactose 4-epimerase, domain 1"/>
    <property type="match status" value="1"/>
</dbReference>
<dbReference type="AlphaFoldDB" id="B8MTK7"/>
<dbReference type="VEuPathDB" id="FungiDB:TSTA_004590"/>
<name>B8MTK7_TALSN</name>
<protein>
    <submittedName>
        <fullName evidence="1">Uncharacterized protein</fullName>
    </submittedName>
</protein>
<dbReference type="SUPFAM" id="SSF51735">
    <property type="entry name" value="NAD(P)-binding Rossmann-fold domains"/>
    <property type="match status" value="1"/>
</dbReference>
<dbReference type="Proteomes" id="UP000001745">
    <property type="component" value="Unassembled WGS sequence"/>
</dbReference>
<dbReference type="HOGENOM" id="CLU_2074714_0_0_1"/>